<keyword evidence="5 13" id="KW-0812">Transmembrane</keyword>
<dbReference type="InterPro" id="IPR002159">
    <property type="entry name" value="CD36_fam"/>
</dbReference>
<evidence type="ECO:0000256" key="9">
    <source>
        <dbReference type="ARBA" id="ARBA00023157"/>
    </source>
</evidence>
<evidence type="ECO:0000256" key="12">
    <source>
        <dbReference type="ARBA" id="ARBA00040645"/>
    </source>
</evidence>
<keyword evidence="15" id="KW-1185">Reference proteome</keyword>
<evidence type="ECO:0000256" key="11">
    <source>
        <dbReference type="ARBA" id="ARBA00023180"/>
    </source>
</evidence>
<comment type="caution">
    <text evidence="14">The sequence shown here is derived from an EMBL/GenBank/DDBJ whole genome shotgun (WGS) entry which is preliminary data.</text>
</comment>
<gene>
    <name evidence="14" type="ORF">ACAOBT_LOCUS8862</name>
</gene>
<keyword evidence="7 13" id="KW-1133">Transmembrane helix</keyword>
<keyword evidence="4" id="KW-0716">Sensory transduction</keyword>
<name>A0A9P0KGH0_ACAOB</name>
<evidence type="ECO:0000256" key="1">
    <source>
        <dbReference type="ARBA" id="ARBA00004236"/>
    </source>
</evidence>
<dbReference type="Proteomes" id="UP001152888">
    <property type="component" value="Unassembled WGS sequence"/>
</dbReference>
<evidence type="ECO:0000256" key="7">
    <source>
        <dbReference type="ARBA" id="ARBA00022989"/>
    </source>
</evidence>
<reference evidence="14" key="1">
    <citation type="submission" date="2022-03" db="EMBL/GenBank/DDBJ databases">
        <authorList>
            <person name="Sayadi A."/>
        </authorList>
    </citation>
    <scope>NUCLEOTIDE SEQUENCE</scope>
</reference>
<evidence type="ECO:0000256" key="13">
    <source>
        <dbReference type="SAM" id="Phobius"/>
    </source>
</evidence>
<dbReference type="GO" id="GO:0005886">
    <property type="term" value="C:plasma membrane"/>
    <property type="evidence" value="ECO:0007669"/>
    <property type="project" value="UniProtKB-SubCell"/>
</dbReference>
<evidence type="ECO:0000256" key="6">
    <source>
        <dbReference type="ARBA" id="ARBA00022725"/>
    </source>
</evidence>
<accession>A0A9P0KGH0</accession>
<dbReference type="AlphaFoldDB" id="A0A9P0KGH0"/>
<organism evidence="14 15">
    <name type="scientific">Acanthoscelides obtectus</name>
    <name type="common">Bean weevil</name>
    <name type="synonym">Bruchus obtectus</name>
    <dbReference type="NCBI Taxonomy" id="200917"/>
    <lineage>
        <taxon>Eukaryota</taxon>
        <taxon>Metazoa</taxon>
        <taxon>Ecdysozoa</taxon>
        <taxon>Arthropoda</taxon>
        <taxon>Hexapoda</taxon>
        <taxon>Insecta</taxon>
        <taxon>Pterygota</taxon>
        <taxon>Neoptera</taxon>
        <taxon>Endopterygota</taxon>
        <taxon>Coleoptera</taxon>
        <taxon>Polyphaga</taxon>
        <taxon>Cucujiformia</taxon>
        <taxon>Chrysomeloidea</taxon>
        <taxon>Chrysomelidae</taxon>
        <taxon>Bruchinae</taxon>
        <taxon>Bruchini</taxon>
        <taxon>Acanthoscelides</taxon>
    </lineage>
</organism>
<keyword evidence="11" id="KW-0325">Glycoprotein</keyword>
<evidence type="ECO:0000256" key="3">
    <source>
        <dbReference type="ARBA" id="ARBA00022475"/>
    </source>
</evidence>
<evidence type="ECO:0000256" key="5">
    <source>
        <dbReference type="ARBA" id="ARBA00022692"/>
    </source>
</evidence>
<keyword evidence="6" id="KW-0552">Olfaction</keyword>
<evidence type="ECO:0000256" key="10">
    <source>
        <dbReference type="ARBA" id="ARBA00023170"/>
    </source>
</evidence>
<keyword evidence="8 13" id="KW-0472">Membrane</keyword>
<dbReference type="PANTHER" id="PTHR11923">
    <property type="entry name" value="SCAVENGER RECEPTOR CLASS B TYPE-1 SR-B1"/>
    <property type="match status" value="1"/>
</dbReference>
<proteinExistence type="inferred from homology"/>
<evidence type="ECO:0000256" key="8">
    <source>
        <dbReference type="ARBA" id="ARBA00023136"/>
    </source>
</evidence>
<evidence type="ECO:0000313" key="14">
    <source>
        <dbReference type="EMBL" id="CAH1970312.1"/>
    </source>
</evidence>
<comment type="subcellular location">
    <subcellularLocation>
        <location evidence="1">Cell membrane</location>
    </subcellularLocation>
</comment>
<feature type="transmembrane region" description="Helical" evidence="13">
    <location>
        <begin position="169"/>
        <end position="193"/>
    </location>
</feature>
<comment type="similarity">
    <text evidence="2">Belongs to the CD36 family.</text>
</comment>
<keyword evidence="9" id="KW-1015">Disulfide bond</keyword>
<dbReference type="GO" id="GO:0007608">
    <property type="term" value="P:sensory perception of smell"/>
    <property type="evidence" value="ECO:0007669"/>
    <property type="project" value="UniProtKB-KW"/>
</dbReference>
<dbReference type="EMBL" id="CAKOFQ010006773">
    <property type="protein sequence ID" value="CAH1970312.1"/>
    <property type="molecule type" value="Genomic_DNA"/>
</dbReference>
<dbReference type="PANTHER" id="PTHR11923:SF109">
    <property type="entry name" value="SENSORY NEURON MEMBRANE PROTEIN 2"/>
    <property type="match status" value="1"/>
</dbReference>
<keyword evidence="10" id="KW-0675">Receptor</keyword>
<evidence type="ECO:0000256" key="4">
    <source>
        <dbReference type="ARBA" id="ARBA00022606"/>
    </source>
</evidence>
<keyword evidence="3" id="KW-1003">Cell membrane</keyword>
<sequence>MTIQITYKGSATYMGLEALRFGLSENVFRSENPEHDCYCTKLMSDETGKKSCFLDGTLDVQSCLGVPVLLSLPHFLYADQTYFRKVKGISSPNKDEHEIYLLVEPNTGTPLQGMKRVQMNMILRPITFLEYTKNLPRAVYPLLWLEEGASLTPDLVDEINSKLFKVKKIATYFLFALMGVVSVAIVASSTHLVRTTFLLKR</sequence>
<dbReference type="GO" id="GO:0005044">
    <property type="term" value="F:scavenger receptor activity"/>
    <property type="evidence" value="ECO:0007669"/>
    <property type="project" value="TreeGrafter"/>
</dbReference>
<evidence type="ECO:0000256" key="2">
    <source>
        <dbReference type="ARBA" id="ARBA00010532"/>
    </source>
</evidence>
<evidence type="ECO:0000313" key="15">
    <source>
        <dbReference type="Proteomes" id="UP001152888"/>
    </source>
</evidence>
<dbReference type="GO" id="GO:0005737">
    <property type="term" value="C:cytoplasm"/>
    <property type="evidence" value="ECO:0007669"/>
    <property type="project" value="TreeGrafter"/>
</dbReference>
<dbReference type="PRINTS" id="PR01609">
    <property type="entry name" value="CD36FAMILY"/>
</dbReference>
<dbReference type="Pfam" id="PF01130">
    <property type="entry name" value="CD36"/>
    <property type="match status" value="1"/>
</dbReference>
<protein>
    <recommendedName>
        <fullName evidence="12">Sensory neuron membrane protein 2</fullName>
    </recommendedName>
</protein>
<dbReference type="OrthoDB" id="195015at2759"/>